<dbReference type="Proteomes" id="UP000269945">
    <property type="component" value="Unassembled WGS sequence"/>
</dbReference>
<evidence type="ECO:0000256" key="1">
    <source>
        <dbReference type="SAM" id="MobiDB-lite"/>
    </source>
</evidence>
<evidence type="ECO:0000313" key="3">
    <source>
        <dbReference type="Proteomes" id="UP000269945"/>
    </source>
</evidence>
<accession>A0A9X9LUP9</accession>
<reference evidence="2 3" key="1">
    <citation type="submission" date="2018-10" db="EMBL/GenBank/DDBJ databases">
        <authorList>
            <person name="Ekblom R."/>
            <person name="Jareborg N."/>
        </authorList>
    </citation>
    <scope>NUCLEOTIDE SEQUENCE [LARGE SCALE GENOMIC DNA]</scope>
    <source>
        <tissue evidence="2">Muscle</tissue>
    </source>
</reference>
<feature type="region of interest" description="Disordered" evidence="1">
    <location>
        <begin position="1"/>
        <end position="58"/>
    </location>
</feature>
<protein>
    <submittedName>
        <fullName evidence="2">Uncharacterized protein</fullName>
    </submittedName>
</protein>
<feature type="non-terminal residue" evidence="2">
    <location>
        <position position="58"/>
    </location>
</feature>
<evidence type="ECO:0000313" key="2">
    <source>
        <dbReference type="EMBL" id="VCW96779.1"/>
    </source>
</evidence>
<dbReference type="EMBL" id="CYRY02019394">
    <property type="protein sequence ID" value="VCW96779.1"/>
    <property type="molecule type" value="Genomic_DNA"/>
</dbReference>
<organism evidence="2 3">
    <name type="scientific">Gulo gulo</name>
    <name type="common">Wolverine</name>
    <name type="synonym">Gluton</name>
    <dbReference type="NCBI Taxonomy" id="48420"/>
    <lineage>
        <taxon>Eukaryota</taxon>
        <taxon>Metazoa</taxon>
        <taxon>Chordata</taxon>
        <taxon>Craniata</taxon>
        <taxon>Vertebrata</taxon>
        <taxon>Euteleostomi</taxon>
        <taxon>Mammalia</taxon>
        <taxon>Eutheria</taxon>
        <taxon>Laurasiatheria</taxon>
        <taxon>Carnivora</taxon>
        <taxon>Caniformia</taxon>
        <taxon>Musteloidea</taxon>
        <taxon>Mustelidae</taxon>
        <taxon>Guloninae</taxon>
        <taxon>Gulo</taxon>
    </lineage>
</organism>
<dbReference type="AlphaFoldDB" id="A0A9X9LUP9"/>
<proteinExistence type="predicted"/>
<name>A0A9X9LUP9_GULGU</name>
<comment type="caution">
    <text evidence="2">The sequence shown here is derived from an EMBL/GenBank/DDBJ whole genome shotgun (WGS) entry which is preliminary data.</text>
</comment>
<sequence>MGGETGSHALFRHEAGSRMPDFTGGLRESWKHQNAPSLPRLEPCPSHGDRRTVCLKAP</sequence>
<gene>
    <name evidence="2" type="ORF">BN2614_LOCUS2</name>
</gene>
<keyword evidence="3" id="KW-1185">Reference proteome</keyword>